<feature type="non-terminal residue" evidence="15">
    <location>
        <position position="1"/>
    </location>
</feature>
<dbReference type="SUPFAM" id="SSF57716">
    <property type="entry name" value="Glucocorticoid receptor-like (DNA-binding domain)"/>
    <property type="match status" value="1"/>
</dbReference>
<dbReference type="InParanoid" id="A0A212F1S0"/>
<evidence type="ECO:0000256" key="9">
    <source>
        <dbReference type="PROSITE-ProRule" id="PRU00108"/>
    </source>
</evidence>
<evidence type="ECO:0000259" key="14">
    <source>
        <dbReference type="PROSITE" id="PS50071"/>
    </source>
</evidence>
<dbReference type="FunFam" id="1.10.10.60:FF:000041">
    <property type="entry name" value="insulin gene enhancer protein ISL-1"/>
    <property type="match status" value="1"/>
</dbReference>
<dbReference type="GO" id="GO:0000981">
    <property type="term" value="F:DNA-binding transcription factor activity, RNA polymerase II-specific"/>
    <property type="evidence" value="ECO:0007669"/>
    <property type="project" value="InterPro"/>
</dbReference>
<dbReference type="GO" id="GO:0045944">
    <property type="term" value="P:positive regulation of transcription by RNA polymerase II"/>
    <property type="evidence" value="ECO:0007669"/>
    <property type="project" value="InterPro"/>
</dbReference>
<dbReference type="PROSITE" id="PS00027">
    <property type="entry name" value="HOMEOBOX_1"/>
    <property type="match status" value="1"/>
</dbReference>
<name>A0A212F1S0_DANPL</name>
<dbReference type="Pfam" id="PF00046">
    <property type="entry name" value="Homeodomain"/>
    <property type="match status" value="1"/>
</dbReference>
<evidence type="ECO:0000256" key="12">
    <source>
        <dbReference type="SAM" id="MobiDB-lite"/>
    </source>
</evidence>
<evidence type="ECO:0000256" key="1">
    <source>
        <dbReference type="ARBA" id="ARBA00004123"/>
    </source>
</evidence>
<feature type="region of interest" description="Disordered" evidence="12">
    <location>
        <begin position="90"/>
        <end position="152"/>
    </location>
</feature>
<evidence type="ECO:0000256" key="10">
    <source>
        <dbReference type="PROSITE-ProRule" id="PRU00125"/>
    </source>
</evidence>
<dbReference type="InterPro" id="IPR001781">
    <property type="entry name" value="Znf_LIM"/>
</dbReference>
<evidence type="ECO:0000256" key="2">
    <source>
        <dbReference type="ARBA" id="ARBA00022723"/>
    </source>
</evidence>
<feature type="domain" description="Homeobox" evidence="14">
    <location>
        <begin position="146"/>
        <end position="206"/>
    </location>
</feature>
<dbReference type="STRING" id="278856.A0A212F1S0"/>
<dbReference type="GO" id="GO:0007409">
    <property type="term" value="P:axonogenesis"/>
    <property type="evidence" value="ECO:0007669"/>
    <property type="project" value="TreeGrafter"/>
</dbReference>
<dbReference type="InterPro" id="IPR009057">
    <property type="entry name" value="Homeodomain-like_sf"/>
</dbReference>
<dbReference type="CDD" id="cd00086">
    <property type="entry name" value="homeodomain"/>
    <property type="match status" value="1"/>
</dbReference>
<dbReference type="PANTHER" id="PTHR24204">
    <property type="entry name" value="INSULIN GENE ENHANCER PROTEIN"/>
    <property type="match status" value="1"/>
</dbReference>
<keyword evidence="8 9" id="KW-0539">Nucleus</keyword>
<dbReference type="GO" id="GO:0003677">
    <property type="term" value="F:DNA binding"/>
    <property type="evidence" value="ECO:0007669"/>
    <property type="project" value="UniProtKB-UniRule"/>
</dbReference>
<dbReference type="EMBL" id="AGBW02010820">
    <property type="protein sequence ID" value="OWR47689.1"/>
    <property type="molecule type" value="Genomic_DNA"/>
</dbReference>
<dbReference type="GO" id="GO:0048665">
    <property type="term" value="P:neuron fate specification"/>
    <property type="evidence" value="ECO:0007669"/>
    <property type="project" value="InterPro"/>
</dbReference>
<feature type="compositionally biased region" description="Low complexity" evidence="12">
    <location>
        <begin position="90"/>
        <end position="114"/>
    </location>
</feature>
<dbReference type="FunFam" id="2.10.110.10:FF:000056">
    <property type="entry name" value="insulin gene enhancer protein ISL-1"/>
    <property type="match status" value="1"/>
</dbReference>
<comment type="subcellular location">
    <subcellularLocation>
        <location evidence="1 9 11">Nucleus</location>
    </subcellularLocation>
</comment>
<dbReference type="KEGG" id="dpl:KGM_206411B"/>
<dbReference type="InterPro" id="IPR017970">
    <property type="entry name" value="Homeobox_CS"/>
</dbReference>
<dbReference type="PANTHER" id="PTHR24204:SF8">
    <property type="entry name" value="TAILUP, ISOFORM A"/>
    <property type="match status" value="1"/>
</dbReference>
<dbReference type="PROSITE" id="PS50071">
    <property type="entry name" value="HOMEOBOX_2"/>
    <property type="match status" value="1"/>
</dbReference>
<dbReference type="SMART" id="SM00389">
    <property type="entry name" value="HOX"/>
    <property type="match status" value="1"/>
</dbReference>
<dbReference type="Pfam" id="PF00412">
    <property type="entry name" value="LIM"/>
    <property type="match status" value="1"/>
</dbReference>
<evidence type="ECO:0000256" key="3">
    <source>
        <dbReference type="ARBA" id="ARBA00022737"/>
    </source>
</evidence>
<dbReference type="CDD" id="cd09374">
    <property type="entry name" value="LIM2_Isl"/>
    <property type="match status" value="1"/>
</dbReference>
<evidence type="ECO:0000256" key="4">
    <source>
        <dbReference type="ARBA" id="ARBA00022833"/>
    </source>
</evidence>
<evidence type="ECO:0000256" key="8">
    <source>
        <dbReference type="ARBA" id="ARBA00023242"/>
    </source>
</evidence>
<dbReference type="InterPro" id="IPR001356">
    <property type="entry name" value="HD"/>
</dbReference>
<dbReference type="Gene3D" id="1.10.10.60">
    <property type="entry name" value="Homeodomain-like"/>
    <property type="match status" value="1"/>
</dbReference>
<evidence type="ECO:0000313" key="15">
    <source>
        <dbReference type="EMBL" id="OWR47689.1"/>
    </source>
</evidence>
<organism evidence="15 16">
    <name type="scientific">Danaus plexippus plexippus</name>
    <dbReference type="NCBI Taxonomy" id="278856"/>
    <lineage>
        <taxon>Eukaryota</taxon>
        <taxon>Metazoa</taxon>
        <taxon>Ecdysozoa</taxon>
        <taxon>Arthropoda</taxon>
        <taxon>Hexapoda</taxon>
        <taxon>Insecta</taxon>
        <taxon>Pterygota</taxon>
        <taxon>Neoptera</taxon>
        <taxon>Endopterygota</taxon>
        <taxon>Lepidoptera</taxon>
        <taxon>Glossata</taxon>
        <taxon>Ditrysia</taxon>
        <taxon>Papilionoidea</taxon>
        <taxon>Nymphalidae</taxon>
        <taxon>Danainae</taxon>
        <taxon>Danaini</taxon>
        <taxon>Danaina</taxon>
        <taxon>Danaus</taxon>
        <taxon>Danaus</taxon>
    </lineage>
</organism>
<accession>A0A212F1S0</accession>
<feature type="DNA-binding region" description="Homeobox" evidence="9">
    <location>
        <begin position="148"/>
        <end position="207"/>
    </location>
</feature>
<feature type="domain" description="LIM zinc-binding" evidence="13">
    <location>
        <begin position="27"/>
        <end position="90"/>
    </location>
</feature>
<sequence>ILDYATVSRFDSRPGIAVNLEIKLFGTKCDKCGSSFSKNDFVMRAKTKIYHIDCFRCCACARQLIPGDEFALREGGALYCREDHDVLEKSANTSGSSAGNAESNNNTTLSNNNSHHPHELGSMSDSGSESGSHKSGRARAGAAADGKPTRVRTVLNEKQLHTLRTCYAANPRPDALMKEQLVEMTGLSPRVIRVWFQNKRCKDKKKTIQLKMQMQQEKEGRRLGYMSMGVPLVAGSPVRHEAGSLALEVTAYQPPWKALSDFALHADLDRPQHSAAFQQLVNQMHGYDIPSLPPPRHEDNYVTYLESDDSLPPSP</sequence>
<dbReference type="Proteomes" id="UP000007151">
    <property type="component" value="Unassembled WGS sequence"/>
</dbReference>
<gene>
    <name evidence="15" type="ORF">KGM_206411B</name>
</gene>
<dbReference type="eggNOG" id="KOG0490">
    <property type="taxonomic scope" value="Eukaryota"/>
</dbReference>
<keyword evidence="7 9" id="KW-0371">Homeobox</keyword>
<feature type="compositionally biased region" description="Low complexity" evidence="12">
    <location>
        <begin position="121"/>
        <end position="130"/>
    </location>
</feature>
<dbReference type="GO" id="GO:0005634">
    <property type="term" value="C:nucleus"/>
    <property type="evidence" value="ECO:0007669"/>
    <property type="project" value="UniProtKB-SubCell"/>
</dbReference>
<dbReference type="SUPFAM" id="SSF46689">
    <property type="entry name" value="Homeodomain-like"/>
    <property type="match status" value="1"/>
</dbReference>
<dbReference type="PROSITE" id="PS50023">
    <property type="entry name" value="LIM_DOMAIN_2"/>
    <property type="match status" value="1"/>
</dbReference>
<evidence type="ECO:0000259" key="13">
    <source>
        <dbReference type="PROSITE" id="PS50023"/>
    </source>
</evidence>
<dbReference type="Gene3D" id="2.10.110.10">
    <property type="entry name" value="Cysteine Rich Protein"/>
    <property type="match status" value="1"/>
</dbReference>
<evidence type="ECO:0000256" key="11">
    <source>
        <dbReference type="RuleBase" id="RU000682"/>
    </source>
</evidence>
<dbReference type="PROSITE" id="PS00478">
    <property type="entry name" value="LIM_DOMAIN_1"/>
    <property type="match status" value="1"/>
</dbReference>
<evidence type="ECO:0000256" key="5">
    <source>
        <dbReference type="ARBA" id="ARBA00023038"/>
    </source>
</evidence>
<proteinExistence type="predicted"/>
<keyword evidence="4 10" id="KW-0862">Zinc</keyword>
<comment type="caution">
    <text evidence="15">The sequence shown here is derived from an EMBL/GenBank/DDBJ whole genome shotgun (WGS) entry which is preliminary data.</text>
</comment>
<dbReference type="AlphaFoldDB" id="A0A212F1S0"/>
<dbReference type="InterPro" id="IPR047169">
    <property type="entry name" value="ISL1/2-like"/>
</dbReference>
<evidence type="ECO:0000256" key="6">
    <source>
        <dbReference type="ARBA" id="ARBA00023125"/>
    </source>
</evidence>
<reference evidence="15 16" key="1">
    <citation type="journal article" date="2011" name="Cell">
        <title>The monarch butterfly genome yields insights into long-distance migration.</title>
        <authorList>
            <person name="Zhan S."/>
            <person name="Merlin C."/>
            <person name="Boore J.L."/>
            <person name="Reppert S.M."/>
        </authorList>
    </citation>
    <scope>NUCLEOTIDE SEQUENCE [LARGE SCALE GENOMIC DNA]</scope>
    <source>
        <strain evidence="15">F-2</strain>
    </source>
</reference>
<dbReference type="GO" id="GO:0046872">
    <property type="term" value="F:metal ion binding"/>
    <property type="evidence" value="ECO:0007669"/>
    <property type="project" value="UniProtKB-KW"/>
</dbReference>
<evidence type="ECO:0000313" key="16">
    <source>
        <dbReference type="Proteomes" id="UP000007151"/>
    </source>
</evidence>
<keyword evidence="6 9" id="KW-0238">DNA-binding</keyword>
<dbReference type="FunCoup" id="A0A212F1S0">
    <property type="interactions" value="167"/>
</dbReference>
<keyword evidence="2 10" id="KW-0479">Metal-binding</keyword>
<evidence type="ECO:0000256" key="7">
    <source>
        <dbReference type="ARBA" id="ARBA00023155"/>
    </source>
</evidence>
<keyword evidence="16" id="KW-1185">Reference proteome</keyword>
<dbReference type="SMART" id="SM00132">
    <property type="entry name" value="LIM"/>
    <property type="match status" value="1"/>
</dbReference>
<protein>
    <submittedName>
        <fullName evidence="15">LIM homeobox protein</fullName>
    </submittedName>
</protein>
<keyword evidence="5 10" id="KW-0440">LIM domain</keyword>
<keyword evidence="3" id="KW-0677">Repeat</keyword>